<dbReference type="AlphaFoldDB" id="A0A0E9TSG4"/>
<dbReference type="InterPro" id="IPR036394">
    <property type="entry name" value="Ribosomal_uL22_sf"/>
</dbReference>
<dbReference type="EMBL" id="GBXM01052081">
    <property type="protein sequence ID" value="JAH56496.1"/>
    <property type="molecule type" value="Transcribed_RNA"/>
</dbReference>
<organism evidence="2">
    <name type="scientific">Anguilla anguilla</name>
    <name type="common">European freshwater eel</name>
    <name type="synonym">Muraena anguilla</name>
    <dbReference type="NCBI Taxonomy" id="7936"/>
    <lineage>
        <taxon>Eukaryota</taxon>
        <taxon>Metazoa</taxon>
        <taxon>Chordata</taxon>
        <taxon>Craniata</taxon>
        <taxon>Vertebrata</taxon>
        <taxon>Euteleostomi</taxon>
        <taxon>Actinopterygii</taxon>
        <taxon>Neopterygii</taxon>
        <taxon>Teleostei</taxon>
        <taxon>Anguilliformes</taxon>
        <taxon>Anguillidae</taxon>
        <taxon>Anguilla</taxon>
    </lineage>
</organism>
<feature type="compositionally biased region" description="Basic and acidic residues" evidence="1">
    <location>
        <begin position="43"/>
        <end position="52"/>
    </location>
</feature>
<dbReference type="Gene3D" id="3.90.470.10">
    <property type="entry name" value="Ribosomal protein L22/L17"/>
    <property type="match status" value="1"/>
</dbReference>
<feature type="compositionally biased region" description="Polar residues" evidence="1">
    <location>
        <begin position="24"/>
        <end position="36"/>
    </location>
</feature>
<reference evidence="2" key="2">
    <citation type="journal article" date="2015" name="Fish Shellfish Immunol.">
        <title>Early steps in the European eel (Anguilla anguilla)-Vibrio vulnificus interaction in the gills: Role of the RtxA13 toxin.</title>
        <authorList>
            <person name="Callol A."/>
            <person name="Pajuelo D."/>
            <person name="Ebbesson L."/>
            <person name="Teles M."/>
            <person name="MacKenzie S."/>
            <person name="Amaro C."/>
        </authorList>
    </citation>
    <scope>NUCLEOTIDE SEQUENCE</scope>
</reference>
<sequence length="103" mass="11428">MGEEESNCYPPQTRDEPRKPAENLSLQTANKVQQGQDVVPGKTDPRHDDRPGRGTAGVQRQEGAQIMKEVLLEAQDMAVRNHNVEYKSNLYVAESFSGKGEST</sequence>
<dbReference type="GO" id="GO:0006412">
    <property type="term" value="P:translation"/>
    <property type="evidence" value="ECO:0007669"/>
    <property type="project" value="InterPro"/>
</dbReference>
<dbReference type="SUPFAM" id="SSF54843">
    <property type="entry name" value="Ribosomal protein L22"/>
    <property type="match status" value="1"/>
</dbReference>
<dbReference type="GO" id="GO:0005840">
    <property type="term" value="C:ribosome"/>
    <property type="evidence" value="ECO:0007669"/>
    <property type="project" value="InterPro"/>
</dbReference>
<protein>
    <submittedName>
        <fullName evidence="2">Uncharacterized protein</fullName>
    </submittedName>
</protein>
<evidence type="ECO:0000313" key="2">
    <source>
        <dbReference type="EMBL" id="JAH56496.1"/>
    </source>
</evidence>
<evidence type="ECO:0000256" key="1">
    <source>
        <dbReference type="SAM" id="MobiDB-lite"/>
    </source>
</evidence>
<accession>A0A0E9TSG4</accession>
<dbReference type="GO" id="GO:0003735">
    <property type="term" value="F:structural constituent of ribosome"/>
    <property type="evidence" value="ECO:0007669"/>
    <property type="project" value="InterPro"/>
</dbReference>
<proteinExistence type="predicted"/>
<reference evidence="2" key="1">
    <citation type="submission" date="2014-11" db="EMBL/GenBank/DDBJ databases">
        <authorList>
            <person name="Amaro Gonzalez C."/>
        </authorList>
    </citation>
    <scope>NUCLEOTIDE SEQUENCE</scope>
</reference>
<name>A0A0E9TSG4_ANGAN</name>
<feature type="region of interest" description="Disordered" evidence="1">
    <location>
        <begin position="1"/>
        <end position="62"/>
    </location>
</feature>